<dbReference type="SFLD" id="SFLDG01086">
    <property type="entry name" value="elongater_protein-like"/>
    <property type="match status" value="1"/>
</dbReference>
<keyword evidence="6" id="KW-0820">tRNA-binding</keyword>
<dbReference type="Gene3D" id="3.40.630.30">
    <property type="match status" value="1"/>
</dbReference>
<reference evidence="20 21" key="1">
    <citation type="journal article" date="2016" name="Nat. Commun.">
        <title>Thousands of microbial genomes shed light on interconnected biogeochemical processes in an aquifer system.</title>
        <authorList>
            <person name="Anantharaman K."/>
            <person name="Brown C.T."/>
            <person name="Hug L.A."/>
            <person name="Sharon I."/>
            <person name="Castelle C.J."/>
            <person name="Probst A.J."/>
            <person name="Thomas B.C."/>
            <person name="Singh A."/>
            <person name="Wilkins M.J."/>
            <person name="Karaoz U."/>
            <person name="Brodie E.L."/>
            <person name="Williams K.H."/>
            <person name="Hubbard S.S."/>
            <person name="Banfield J.F."/>
        </authorList>
    </citation>
    <scope>NUCLEOTIDE SEQUENCE [LARGE SCALE GENOMIC DNA]</scope>
</reference>
<evidence type="ECO:0000256" key="7">
    <source>
        <dbReference type="ARBA" id="ARBA00022679"/>
    </source>
</evidence>
<comment type="similarity">
    <text evidence="3">Belongs to the ELP3 family.</text>
</comment>
<dbReference type="Gene3D" id="3.30.750.200">
    <property type="match status" value="1"/>
</dbReference>
<evidence type="ECO:0000256" key="2">
    <source>
        <dbReference type="ARBA" id="ARBA00005043"/>
    </source>
</evidence>
<dbReference type="Proteomes" id="UP000178771">
    <property type="component" value="Unassembled WGS sequence"/>
</dbReference>
<evidence type="ECO:0000313" key="21">
    <source>
        <dbReference type="Proteomes" id="UP000178771"/>
    </source>
</evidence>
<dbReference type="GO" id="GO:0000049">
    <property type="term" value="F:tRNA binding"/>
    <property type="evidence" value="ECO:0007669"/>
    <property type="project" value="UniProtKB-KW"/>
</dbReference>
<evidence type="ECO:0000256" key="6">
    <source>
        <dbReference type="ARBA" id="ARBA00022555"/>
    </source>
</evidence>
<evidence type="ECO:0000256" key="9">
    <source>
        <dbReference type="ARBA" id="ARBA00022694"/>
    </source>
</evidence>
<evidence type="ECO:0000256" key="5">
    <source>
        <dbReference type="ARBA" id="ARBA00022485"/>
    </source>
</evidence>
<dbReference type="InterPro" id="IPR007197">
    <property type="entry name" value="rSAM"/>
</dbReference>
<comment type="caution">
    <text evidence="20">The sequence shown here is derived from an EMBL/GenBank/DDBJ whole genome shotgun (WGS) entry which is preliminary data.</text>
</comment>
<dbReference type="CDD" id="cd04301">
    <property type="entry name" value="NAT_SF"/>
    <property type="match status" value="1"/>
</dbReference>
<evidence type="ECO:0000256" key="4">
    <source>
        <dbReference type="ARBA" id="ARBA00020266"/>
    </source>
</evidence>
<dbReference type="Pfam" id="PF00583">
    <property type="entry name" value="Acetyltransf_1"/>
    <property type="match status" value="1"/>
</dbReference>
<evidence type="ECO:0000256" key="3">
    <source>
        <dbReference type="ARBA" id="ARBA00005494"/>
    </source>
</evidence>
<dbReference type="AlphaFoldDB" id="A0A1F4V251"/>
<dbReference type="GO" id="GO:0106261">
    <property type="term" value="F:tRNA uridine(34) acetyltransferase activity"/>
    <property type="evidence" value="ECO:0007669"/>
    <property type="project" value="UniProtKB-EC"/>
</dbReference>
<dbReference type="GO" id="GO:0005737">
    <property type="term" value="C:cytoplasm"/>
    <property type="evidence" value="ECO:0007669"/>
    <property type="project" value="TreeGrafter"/>
</dbReference>
<evidence type="ECO:0000256" key="11">
    <source>
        <dbReference type="ARBA" id="ARBA00022884"/>
    </source>
</evidence>
<evidence type="ECO:0000256" key="10">
    <source>
        <dbReference type="ARBA" id="ARBA00022723"/>
    </source>
</evidence>
<comment type="cofactor">
    <cofactor evidence="1">
        <name>[4Fe-4S] cluster</name>
        <dbReference type="ChEBI" id="CHEBI:49883"/>
    </cofactor>
</comment>
<dbReference type="InterPro" id="IPR039661">
    <property type="entry name" value="ELP3"/>
</dbReference>
<evidence type="ECO:0000256" key="8">
    <source>
        <dbReference type="ARBA" id="ARBA00022691"/>
    </source>
</evidence>
<keyword evidence="8" id="KW-0949">S-adenosyl-L-methionine</keyword>
<dbReference type="InterPro" id="IPR032432">
    <property type="entry name" value="Radical_SAM_C"/>
</dbReference>
<dbReference type="NCBIfam" id="TIGR01211">
    <property type="entry name" value="ELP3"/>
    <property type="match status" value="1"/>
</dbReference>
<dbReference type="SFLD" id="SFLDS00029">
    <property type="entry name" value="Radical_SAM"/>
    <property type="match status" value="1"/>
</dbReference>
<dbReference type="InterPro" id="IPR016181">
    <property type="entry name" value="Acyl_CoA_acyltransferase"/>
</dbReference>
<organism evidence="20 21">
    <name type="scientific">candidate division WWE3 bacterium RIFCSPLOWO2_01_FULL_39_13</name>
    <dbReference type="NCBI Taxonomy" id="1802624"/>
    <lineage>
        <taxon>Bacteria</taxon>
        <taxon>Katanobacteria</taxon>
    </lineage>
</organism>
<comment type="pathway">
    <text evidence="2">tRNA modification; 5-methoxycarbonylmethyl-2-thiouridine-tRNA biosynthesis.</text>
</comment>
<dbReference type="PANTHER" id="PTHR11135">
    <property type="entry name" value="HISTONE ACETYLTRANSFERASE-RELATED"/>
    <property type="match status" value="1"/>
</dbReference>
<evidence type="ECO:0000256" key="15">
    <source>
        <dbReference type="ARBA" id="ARBA00030769"/>
    </source>
</evidence>
<proteinExistence type="inferred from homology"/>
<dbReference type="SFLD" id="SFLDF00344">
    <property type="entry name" value="ELP3-like"/>
    <property type="match status" value="1"/>
</dbReference>
<dbReference type="PANTHER" id="PTHR11135:SF0">
    <property type="entry name" value="ELONGATOR COMPLEX PROTEIN 3"/>
    <property type="match status" value="1"/>
</dbReference>
<keyword evidence="14" id="KW-0012">Acyltransferase</keyword>
<dbReference type="InterPro" id="IPR000182">
    <property type="entry name" value="GNAT_dom"/>
</dbReference>
<keyword evidence="9" id="KW-0819">tRNA processing</keyword>
<dbReference type="InterPro" id="IPR006638">
    <property type="entry name" value="Elp3/MiaA/NifB-like_rSAM"/>
</dbReference>
<dbReference type="EMBL" id="MEVH01000027">
    <property type="protein sequence ID" value="OGC51239.1"/>
    <property type="molecule type" value="Genomic_DNA"/>
</dbReference>
<keyword evidence="7" id="KW-0808">Transferase</keyword>
<dbReference type="PROSITE" id="PS51186">
    <property type="entry name" value="GNAT"/>
    <property type="match status" value="1"/>
</dbReference>
<dbReference type="InterPro" id="IPR034687">
    <property type="entry name" value="ELP3-like"/>
</dbReference>
<evidence type="ECO:0000256" key="14">
    <source>
        <dbReference type="ARBA" id="ARBA00023315"/>
    </source>
</evidence>
<evidence type="ECO:0000313" key="20">
    <source>
        <dbReference type="EMBL" id="OGC51239.1"/>
    </source>
</evidence>
<name>A0A1F4V251_UNCKA</name>
<dbReference type="EC" id="2.3.1.311" evidence="16"/>
<dbReference type="SMART" id="SM00729">
    <property type="entry name" value="Elp3"/>
    <property type="match status" value="1"/>
</dbReference>
<evidence type="ECO:0000256" key="1">
    <source>
        <dbReference type="ARBA" id="ARBA00001966"/>
    </source>
</evidence>
<dbReference type="SUPFAM" id="SSF102114">
    <property type="entry name" value="Radical SAM enzymes"/>
    <property type="match status" value="1"/>
</dbReference>
<keyword evidence="10" id="KW-0479">Metal-binding</keyword>
<dbReference type="InterPro" id="IPR002048">
    <property type="entry name" value="EF_hand_dom"/>
</dbReference>
<evidence type="ECO:0000256" key="13">
    <source>
        <dbReference type="ARBA" id="ARBA00023014"/>
    </source>
</evidence>
<keyword evidence="12" id="KW-0408">Iron</keyword>
<dbReference type="SUPFAM" id="SSF55729">
    <property type="entry name" value="Acyl-CoA N-acyltransferases (Nat)"/>
    <property type="match status" value="1"/>
</dbReference>
<dbReference type="Pfam" id="PF16199">
    <property type="entry name" value="Radical_SAM_C"/>
    <property type="match status" value="1"/>
</dbReference>
<dbReference type="GO" id="GO:0002926">
    <property type="term" value="P:tRNA wobble base 5-methoxycarbonylmethyl-2-thiouridinylation"/>
    <property type="evidence" value="ECO:0007669"/>
    <property type="project" value="TreeGrafter"/>
</dbReference>
<gene>
    <name evidence="20" type="ORF">A2982_04015</name>
</gene>
<dbReference type="PROSITE" id="PS50222">
    <property type="entry name" value="EF_HAND_2"/>
    <property type="match status" value="1"/>
</dbReference>
<feature type="domain" description="N-acetyltransferase" evidence="19">
    <location>
        <begin position="442"/>
        <end position="576"/>
    </location>
</feature>
<dbReference type="InterPro" id="IPR058240">
    <property type="entry name" value="rSAM_sf"/>
</dbReference>
<sequence>MEPKEQLINIILALSKLENPSDKKVQQIFRRFPKNHSGLYSKSEILAYFNERESTKDLKITSTAKKNFLKNIRMKETRTISGVTPVTVLTKPYPCPGTCIFCPNDIRMPKSYLFDEPGAQRAYKNKFDPYAQTYNRLLAYKNIGHPTDKVELIILGGTWTSYPEPYQIWFIKRCFDAMNDFQNNGEDKPYTSKLDLPYSGSKIKDTDSELTYNQLVSQTQLKNRRNKLLEEAEWDDLFQSQRTNETAKSRCVGLVIETRPDEITKRSAIQLRKLGATKIQIGFQSLNDKVLKLNKRGHDVKTTRETVSILRQTGFKIHAHWMPNLYGSDPDMDIKDFKKMFNDKNFRPDELKIYPCSLIAGTSLMDLYKTFRWKPYTEEELLYVLKECIKLTPPYCRITRMVRDIGSQDIVAGNKKTNFRQIVEAQLKKEGAEINEIRSREIRSKEITESDLYLKKIEYETSTSREVFLEYVTKENEIAGYMRLSLPTKPPFIVELKESTIIREIHIYGQSIEIGKQKEGKAQHLGLGKKLIQKALQISKKEGYKKLTVISSVGTREYYRKNNFKEGKLYQFIVIK</sequence>
<evidence type="ECO:0000256" key="17">
    <source>
        <dbReference type="ARBA" id="ARBA00047372"/>
    </source>
</evidence>
<dbReference type="STRING" id="1802624.A2982_04015"/>
<keyword evidence="5" id="KW-0004">4Fe-4S</keyword>
<accession>A0A1F4V251</accession>
<dbReference type="Pfam" id="PF04055">
    <property type="entry name" value="Radical_SAM"/>
    <property type="match status" value="1"/>
</dbReference>
<feature type="domain" description="EF-hand" evidence="18">
    <location>
        <begin position="20"/>
        <end position="55"/>
    </location>
</feature>
<dbReference type="GO" id="GO:0051539">
    <property type="term" value="F:4 iron, 4 sulfur cluster binding"/>
    <property type="evidence" value="ECO:0007669"/>
    <property type="project" value="UniProtKB-KW"/>
</dbReference>
<dbReference type="GO" id="GO:0005509">
    <property type="term" value="F:calcium ion binding"/>
    <property type="evidence" value="ECO:0007669"/>
    <property type="project" value="InterPro"/>
</dbReference>
<evidence type="ECO:0000259" key="18">
    <source>
        <dbReference type="PROSITE" id="PS50222"/>
    </source>
</evidence>
<evidence type="ECO:0000259" key="19">
    <source>
        <dbReference type="PROSITE" id="PS51186"/>
    </source>
</evidence>
<protein>
    <recommendedName>
        <fullName evidence="4">Elongator complex protein 3</fullName>
        <ecNumber evidence="16">2.3.1.311</ecNumber>
    </recommendedName>
    <alternativeName>
        <fullName evidence="15">tRNA uridine(34) acetyltransferase</fullName>
    </alternativeName>
</protein>
<keyword evidence="13" id="KW-0411">Iron-sulfur</keyword>
<evidence type="ECO:0000256" key="16">
    <source>
        <dbReference type="ARBA" id="ARBA00044771"/>
    </source>
</evidence>
<keyword evidence="11" id="KW-0694">RNA-binding</keyword>
<evidence type="ECO:0000256" key="12">
    <source>
        <dbReference type="ARBA" id="ARBA00023004"/>
    </source>
</evidence>
<comment type="catalytic activity">
    <reaction evidence="17">
        <text>uridine(34) in tRNA + acetyl-CoA + S-adenosyl-L-methionine + H2O = 5-(carboxymethyl)uridine(34) in tRNA + 5'-deoxyadenosine + L-methionine + CoA + 2 H(+)</text>
        <dbReference type="Rhea" id="RHEA:61020"/>
        <dbReference type="Rhea" id="RHEA-COMP:10407"/>
        <dbReference type="Rhea" id="RHEA-COMP:11727"/>
        <dbReference type="ChEBI" id="CHEBI:15377"/>
        <dbReference type="ChEBI" id="CHEBI:15378"/>
        <dbReference type="ChEBI" id="CHEBI:17319"/>
        <dbReference type="ChEBI" id="CHEBI:57287"/>
        <dbReference type="ChEBI" id="CHEBI:57288"/>
        <dbReference type="ChEBI" id="CHEBI:57844"/>
        <dbReference type="ChEBI" id="CHEBI:59789"/>
        <dbReference type="ChEBI" id="CHEBI:65315"/>
        <dbReference type="ChEBI" id="CHEBI:74882"/>
        <dbReference type="EC" id="2.3.1.311"/>
    </reaction>
    <physiologicalReaction direction="left-to-right" evidence="17">
        <dbReference type="Rhea" id="RHEA:61021"/>
    </physiologicalReaction>
</comment>